<dbReference type="InterPro" id="IPR006214">
    <property type="entry name" value="Bax_inhibitor_1-related"/>
</dbReference>
<feature type="transmembrane region" description="Helical" evidence="5">
    <location>
        <begin position="6"/>
        <end position="27"/>
    </location>
</feature>
<feature type="transmembrane region" description="Helical" evidence="5">
    <location>
        <begin position="104"/>
        <end position="123"/>
    </location>
</feature>
<evidence type="ECO:0000313" key="6">
    <source>
        <dbReference type="EMBL" id="QHT05912.1"/>
    </source>
</evidence>
<organism evidence="6">
    <name type="scientific">viral metagenome</name>
    <dbReference type="NCBI Taxonomy" id="1070528"/>
    <lineage>
        <taxon>unclassified sequences</taxon>
        <taxon>metagenomes</taxon>
        <taxon>organismal metagenomes</taxon>
    </lineage>
</organism>
<sequence length="250" mass="28486">MIENIRYKTLFLIGIIITSFFIHKYAFIDKKLTCNNYILNTYLYIILSVLLMVVFVSLMEEKMLHLIPYLNIRKIPFWIFLTTGIFVLVSTMNIDPNNIILKHLGWLGIVAFLSFGMLPIYLISKSTGIFHSTLFATFGMLAILTAIAFYKPELVSLTWGNGLIVLLVAAILLRLGLIFLAEPGVQTSNYQMILSHAIVILFGFFILYDTKKLQVNAKTCKIPDYINESIGLFLDIINVFANLVRGRIRS</sequence>
<evidence type="ECO:0000256" key="3">
    <source>
        <dbReference type="ARBA" id="ARBA00022989"/>
    </source>
</evidence>
<evidence type="ECO:0000256" key="2">
    <source>
        <dbReference type="ARBA" id="ARBA00022692"/>
    </source>
</evidence>
<keyword evidence="2 5" id="KW-0812">Transmembrane</keyword>
<evidence type="ECO:0008006" key="7">
    <source>
        <dbReference type="Google" id="ProtNLM"/>
    </source>
</evidence>
<feature type="transmembrane region" description="Helical" evidence="5">
    <location>
        <begin position="39"/>
        <end position="59"/>
    </location>
</feature>
<feature type="transmembrane region" description="Helical" evidence="5">
    <location>
        <begin position="129"/>
        <end position="150"/>
    </location>
</feature>
<keyword evidence="3 5" id="KW-1133">Transmembrane helix</keyword>
<feature type="transmembrane region" description="Helical" evidence="5">
    <location>
        <begin position="75"/>
        <end position="92"/>
    </location>
</feature>
<reference evidence="6" key="1">
    <citation type="journal article" date="2020" name="Nature">
        <title>Giant virus diversity and host interactions through global metagenomics.</title>
        <authorList>
            <person name="Schulz F."/>
            <person name="Roux S."/>
            <person name="Paez-Espino D."/>
            <person name="Jungbluth S."/>
            <person name="Walsh D.A."/>
            <person name="Denef V.J."/>
            <person name="McMahon K.D."/>
            <person name="Konstantinidis K.T."/>
            <person name="Eloe-Fadrosh E.A."/>
            <person name="Kyrpides N.C."/>
            <person name="Woyke T."/>
        </authorList>
    </citation>
    <scope>NUCLEOTIDE SEQUENCE</scope>
    <source>
        <strain evidence="6">GVMAG-M-3300021425-14</strain>
    </source>
</reference>
<dbReference type="Pfam" id="PF01027">
    <property type="entry name" value="Bax1-I"/>
    <property type="match status" value="1"/>
</dbReference>
<evidence type="ECO:0000256" key="1">
    <source>
        <dbReference type="ARBA" id="ARBA00004141"/>
    </source>
</evidence>
<comment type="subcellular location">
    <subcellularLocation>
        <location evidence="1">Membrane</location>
        <topology evidence="1">Multi-pass membrane protein</topology>
    </subcellularLocation>
</comment>
<proteinExistence type="predicted"/>
<dbReference type="AlphaFoldDB" id="A0A6C0CP68"/>
<evidence type="ECO:0000256" key="4">
    <source>
        <dbReference type="ARBA" id="ARBA00023136"/>
    </source>
</evidence>
<accession>A0A6C0CP68</accession>
<feature type="transmembrane region" description="Helical" evidence="5">
    <location>
        <begin position="187"/>
        <end position="208"/>
    </location>
</feature>
<keyword evidence="4 5" id="KW-0472">Membrane</keyword>
<dbReference type="EMBL" id="MN739461">
    <property type="protein sequence ID" value="QHT05912.1"/>
    <property type="molecule type" value="Genomic_DNA"/>
</dbReference>
<dbReference type="GO" id="GO:0016020">
    <property type="term" value="C:membrane"/>
    <property type="evidence" value="ECO:0007669"/>
    <property type="project" value="UniProtKB-SubCell"/>
</dbReference>
<evidence type="ECO:0000256" key="5">
    <source>
        <dbReference type="SAM" id="Phobius"/>
    </source>
</evidence>
<feature type="transmembrane region" description="Helical" evidence="5">
    <location>
        <begin position="162"/>
        <end position="181"/>
    </location>
</feature>
<name>A0A6C0CP68_9ZZZZ</name>
<protein>
    <recommendedName>
        <fullName evidence="7">Inhibitor of apoptosis-promoting Bax1</fullName>
    </recommendedName>
</protein>